<keyword evidence="2" id="KW-1185">Reference proteome</keyword>
<sequence>MREEVEDEAGGREEKGEAVLIHEAVKETIARRSQEQGIPRPIKRDTRLLTEIYFDPHDTARWKRR</sequence>
<evidence type="ECO:0000313" key="1">
    <source>
        <dbReference type="EMBL" id="MPC73196.1"/>
    </source>
</evidence>
<evidence type="ECO:0000313" key="2">
    <source>
        <dbReference type="Proteomes" id="UP000324222"/>
    </source>
</evidence>
<organism evidence="1 2">
    <name type="scientific">Portunus trituberculatus</name>
    <name type="common">Swimming crab</name>
    <name type="synonym">Neptunus trituberculatus</name>
    <dbReference type="NCBI Taxonomy" id="210409"/>
    <lineage>
        <taxon>Eukaryota</taxon>
        <taxon>Metazoa</taxon>
        <taxon>Ecdysozoa</taxon>
        <taxon>Arthropoda</taxon>
        <taxon>Crustacea</taxon>
        <taxon>Multicrustacea</taxon>
        <taxon>Malacostraca</taxon>
        <taxon>Eumalacostraca</taxon>
        <taxon>Eucarida</taxon>
        <taxon>Decapoda</taxon>
        <taxon>Pleocyemata</taxon>
        <taxon>Brachyura</taxon>
        <taxon>Eubrachyura</taxon>
        <taxon>Portunoidea</taxon>
        <taxon>Portunidae</taxon>
        <taxon>Portuninae</taxon>
        <taxon>Portunus</taxon>
    </lineage>
</organism>
<gene>
    <name evidence="1" type="ORF">E2C01_067516</name>
</gene>
<dbReference type="EMBL" id="VSRR010036295">
    <property type="protein sequence ID" value="MPC73196.1"/>
    <property type="molecule type" value="Genomic_DNA"/>
</dbReference>
<protein>
    <submittedName>
        <fullName evidence="1">Uncharacterized protein</fullName>
    </submittedName>
</protein>
<dbReference type="AlphaFoldDB" id="A0A5B7HTY4"/>
<name>A0A5B7HTY4_PORTR</name>
<accession>A0A5B7HTY4</accession>
<comment type="caution">
    <text evidence="1">The sequence shown here is derived from an EMBL/GenBank/DDBJ whole genome shotgun (WGS) entry which is preliminary data.</text>
</comment>
<reference evidence="1 2" key="1">
    <citation type="submission" date="2019-05" db="EMBL/GenBank/DDBJ databases">
        <title>Another draft genome of Portunus trituberculatus and its Hox gene families provides insights of decapod evolution.</title>
        <authorList>
            <person name="Jeong J.-H."/>
            <person name="Song I."/>
            <person name="Kim S."/>
            <person name="Choi T."/>
            <person name="Kim D."/>
            <person name="Ryu S."/>
            <person name="Kim W."/>
        </authorList>
    </citation>
    <scope>NUCLEOTIDE SEQUENCE [LARGE SCALE GENOMIC DNA]</scope>
    <source>
        <tissue evidence="1">Muscle</tissue>
    </source>
</reference>
<proteinExistence type="predicted"/>
<dbReference type="Proteomes" id="UP000324222">
    <property type="component" value="Unassembled WGS sequence"/>
</dbReference>